<feature type="region of interest" description="Disordered" evidence="1">
    <location>
        <begin position="67"/>
        <end position="167"/>
    </location>
</feature>
<dbReference type="RefSeq" id="XP_029226686.1">
    <property type="nucleotide sequence ID" value="XM_029373232.1"/>
</dbReference>
<gene>
    <name evidence="2" type="ORF">Tco025E_06354</name>
</gene>
<sequence>MFRLSYCLLARPALRKGAVKVAKAAKVLPVKGLAQPAASVLKAPVAPPLEMVPPKMPSLDIVPPSHAAVKPVGSGKGKVKVRAASPKTPAKKPAKGTAKVAGGAPHKPAKAKPVASRLGAKKPMKLRLASKPKAKAKAKANTKGTSKVSKAAKPKAPQHATEKPRRK</sequence>
<feature type="compositionally biased region" description="Basic residues" evidence="1">
    <location>
        <begin position="119"/>
        <end position="140"/>
    </location>
</feature>
<protein>
    <submittedName>
        <fullName evidence="2">Uncharacterized protein</fullName>
    </submittedName>
</protein>
<name>A0A3R7MD50_9TRYP</name>
<reference evidence="2 3" key="1">
    <citation type="journal article" date="2018" name="BMC Genomics">
        <title>Genomic comparison of Trypanosoma conorhini and Trypanosoma rangeli to Trypanosoma cruzi strains of high and low virulence.</title>
        <authorList>
            <person name="Bradwell K.R."/>
            <person name="Koparde V.N."/>
            <person name="Matveyev A.V."/>
            <person name="Serrano M.G."/>
            <person name="Alves J.M."/>
            <person name="Parikh H."/>
            <person name="Huang B."/>
            <person name="Lee V."/>
            <person name="Espinosa-Alvarez O."/>
            <person name="Ortiz P.A."/>
            <person name="Costa-Martins A.G."/>
            <person name="Teixeira M.M."/>
            <person name="Buck G.A."/>
        </authorList>
    </citation>
    <scope>NUCLEOTIDE SEQUENCE [LARGE SCALE GENOMIC DNA]</scope>
    <source>
        <strain evidence="2 3">025E</strain>
    </source>
</reference>
<accession>A0A3R7MD50</accession>
<dbReference type="GeneID" id="40319965"/>
<evidence type="ECO:0000313" key="2">
    <source>
        <dbReference type="EMBL" id="RNF13091.1"/>
    </source>
</evidence>
<comment type="caution">
    <text evidence="2">The sequence shown here is derived from an EMBL/GenBank/DDBJ whole genome shotgun (WGS) entry which is preliminary data.</text>
</comment>
<dbReference type="AlphaFoldDB" id="A0A3R7MD50"/>
<feature type="compositionally biased region" description="Low complexity" evidence="1">
    <location>
        <begin position="95"/>
        <end position="115"/>
    </location>
</feature>
<dbReference type="OrthoDB" id="253071at2759"/>
<dbReference type="EMBL" id="MKKU01000423">
    <property type="protein sequence ID" value="RNF13091.1"/>
    <property type="molecule type" value="Genomic_DNA"/>
</dbReference>
<evidence type="ECO:0000256" key="1">
    <source>
        <dbReference type="SAM" id="MobiDB-lite"/>
    </source>
</evidence>
<evidence type="ECO:0000313" key="3">
    <source>
        <dbReference type="Proteomes" id="UP000284403"/>
    </source>
</evidence>
<organism evidence="2 3">
    <name type="scientific">Trypanosoma conorhini</name>
    <dbReference type="NCBI Taxonomy" id="83891"/>
    <lineage>
        <taxon>Eukaryota</taxon>
        <taxon>Discoba</taxon>
        <taxon>Euglenozoa</taxon>
        <taxon>Kinetoplastea</taxon>
        <taxon>Metakinetoplastina</taxon>
        <taxon>Trypanosomatida</taxon>
        <taxon>Trypanosomatidae</taxon>
        <taxon>Trypanosoma</taxon>
    </lineage>
</organism>
<keyword evidence="3" id="KW-1185">Reference proteome</keyword>
<proteinExistence type="predicted"/>
<dbReference type="Proteomes" id="UP000284403">
    <property type="component" value="Unassembled WGS sequence"/>
</dbReference>